<name>A0ABR3J763_9AGAR</name>
<gene>
    <name evidence="7" type="ORF">HGRIS_008119</name>
</gene>
<feature type="domain" description="Exocyst complex component Sec3 PIP2-binding N-terminal" evidence="6">
    <location>
        <begin position="40"/>
        <end position="123"/>
    </location>
</feature>
<sequence length="1143" mass="126925">MDVRRRIISSVFERSDGSGLLEESYVAHLRIWEDAGPEGGESKSRYILLSRSNNGGYIHKSKANSNGSFSVGKTWRLLDLRAIQVINPLVFNITLARTYRWHTENADDQLHFLNELIRLFQSIAPNSSLRLEGIGEADTVLYSQSSPRPPPAYTQSGPNLPSSPSRRPGTGNRTPAFDSPGRARVPDHESPDRGQLSEYGSPGRGKTLGYESPRRGPSPQPVSQMRAETPTRMGSPSRLNPNPATTARPRLPSVSRQQPSQPKQPETSSSTIRPGPARPSSNDTSSSNQIPSINLSPYPNGPPESTSHSRPHTNGSLSARTAHENPLTPTSAYPTSPARSRTPSPPPPSVRSRKTAPKESRPTVVAEPQPIRQINPRVSFFDPANQATLDRLVTGDAGEQTDIEGEDESVQATLANIEEMLEGYEWASDDVIGRKTARGTADLIEARLLDELTALDKANIHSFLESDDRIGLVLQYMDAALTELDNMDSLISSYKIHLNAVSDDISYIQSQGRGLQVQTQNQRALLGELENLLQTVHVDRSALAALSQESLEKPSSIQRLEEAAAELYKALLAGRDTDMTATNERIEDYTTHNAQFCKRLFDFISLMFVAQSKMVLGDHSGVTRSEKRGRSTLDSHKGMEDYLGRYAGLLLYLKEMNEATYGRLCAAYFSAVSELHSTQMKALLSSYLSKVKKASDEDLEIHLGSPAGGSGAKGTTGMRRAGTLIRSPLETKNKDRDKVFDGDLRAADALGFALEQITVQVYHEDEFLADFLQINDAQLTFADYMSLDNYFRRQAGRAAGLSSATVKLIRNAMDLIFGFLPAELKSWADQALTKDSMEVVGLLSCIERARVDANERGHAFMLSVLDKQHMRLKGQFDRHINDQVKSIEQTKLTSKKRRGVAPFVKQFPMYIRRVELQLVGSDDLEIRSSVDEAYDRIVQRMFESLKHMAKMDGEGEDKGQLNYHVIMIENMHHFVSETSQLEIGSVASFSRKAEAIYDENVSAYVKIVLRRPFAKLIDYFEGVEQQLKSVAPTEIIKTSTYSKSALKKVVKEFNSKDVRKHVDVLFKRVEKHFTDAEKAGPEEGGGIAQGTVMVGVWKACEEEMLRITELFAKRIGQCYAESGVSLEYSSADVEGAFRRHRVE</sequence>
<keyword evidence="8" id="KW-1185">Reference proteome</keyword>
<feature type="compositionally biased region" description="Polar residues" evidence="5">
    <location>
        <begin position="232"/>
        <end position="245"/>
    </location>
</feature>
<accession>A0ABR3J763</accession>
<evidence type="ECO:0000256" key="3">
    <source>
        <dbReference type="ARBA" id="ARBA00022483"/>
    </source>
</evidence>
<dbReference type="EMBL" id="JASNQZ010000011">
    <property type="protein sequence ID" value="KAL0951427.1"/>
    <property type="molecule type" value="Genomic_DNA"/>
</dbReference>
<dbReference type="SMART" id="SM01313">
    <property type="entry name" value="Sec3-PIP2_bind"/>
    <property type="match status" value="1"/>
</dbReference>
<evidence type="ECO:0000256" key="2">
    <source>
        <dbReference type="ARBA" id="ARBA00022448"/>
    </source>
</evidence>
<feature type="compositionally biased region" description="Polar residues" evidence="5">
    <location>
        <begin position="254"/>
        <end position="272"/>
    </location>
</feature>
<evidence type="ECO:0000313" key="7">
    <source>
        <dbReference type="EMBL" id="KAL0951427.1"/>
    </source>
</evidence>
<keyword evidence="3" id="KW-0268">Exocytosis</keyword>
<comment type="caution">
    <text evidence="7">The sequence shown here is derived from an EMBL/GenBank/DDBJ whole genome shotgun (WGS) entry which is preliminary data.</text>
</comment>
<evidence type="ECO:0000259" key="6">
    <source>
        <dbReference type="SMART" id="SM01313"/>
    </source>
</evidence>
<feature type="region of interest" description="Disordered" evidence="5">
    <location>
        <begin position="141"/>
        <end position="369"/>
    </location>
</feature>
<dbReference type="Pfam" id="PF09763">
    <property type="entry name" value="Sec3_CC"/>
    <property type="match status" value="1"/>
</dbReference>
<evidence type="ECO:0000256" key="5">
    <source>
        <dbReference type="SAM" id="MobiDB-lite"/>
    </source>
</evidence>
<dbReference type="Pfam" id="PF20654">
    <property type="entry name" value="Sec3_C-term"/>
    <property type="match status" value="1"/>
</dbReference>
<evidence type="ECO:0000256" key="4">
    <source>
        <dbReference type="ARBA" id="ARBA00023054"/>
    </source>
</evidence>
<feature type="compositionally biased region" description="Polar residues" evidence="5">
    <location>
        <begin position="153"/>
        <end position="165"/>
    </location>
</feature>
<dbReference type="PANTHER" id="PTHR16092">
    <property type="entry name" value="SEC3/SYNTAXIN-RELATED"/>
    <property type="match status" value="1"/>
</dbReference>
<comment type="similarity">
    <text evidence="1">Belongs to the SEC3 family.</text>
</comment>
<reference evidence="8" key="1">
    <citation type="submission" date="2024-06" db="EMBL/GenBank/DDBJ databases">
        <title>Multi-omics analyses provide insights into the biosynthesis of the anticancer antibiotic pleurotin in Hohenbuehelia grisea.</title>
        <authorList>
            <person name="Weaver J.A."/>
            <person name="Alberti F."/>
        </authorList>
    </citation>
    <scope>NUCLEOTIDE SEQUENCE [LARGE SCALE GENOMIC DNA]</scope>
    <source>
        <strain evidence="8">T-177</strain>
    </source>
</reference>
<feature type="compositionally biased region" description="Polar residues" evidence="5">
    <location>
        <begin position="279"/>
        <end position="319"/>
    </location>
</feature>
<evidence type="ECO:0000313" key="8">
    <source>
        <dbReference type="Proteomes" id="UP001556367"/>
    </source>
</evidence>
<dbReference type="InterPro" id="IPR028258">
    <property type="entry name" value="Sec3-PIP2_bind"/>
</dbReference>
<dbReference type="Proteomes" id="UP001556367">
    <property type="component" value="Unassembled WGS sequence"/>
</dbReference>
<keyword evidence="4" id="KW-0175">Coiled coil</keyword>
<keyword evidence="2" id="KW-0813">Transport</keyword>
<dbReference type="PANTHER" id="PTHR16092:SF14">
    <property type="entry name" value="EXOCYST COMPLEX COMPONENT 1 ISOFORM X1"/>
    <property type="match status" value="1"/>
</dbReference>
<dbReference type="InterPro" id="IPR019160">
    <property type="entry name" value="Sec3_CC"/>
</dbReference>
<dbReference type="Pfam" id="PF15277">
    <property type="entry name" value="Sec3-PIP2_bind"/>
    <property type="match status" value="1"/>
</dbReference>
<evidence type="ECO:0000256" key="1">
    <source>
        <dbReference type="ARBA" id="ARBA00006518"/>
    </source>
</evidence>
<dbReference type="InterPro" id="IPR048628">
    <property type="entry name" value="Sec3_C"/>
</dbReference>
<dbReference type="Gene3D" id="2.30.29.90">
    <property type="match status" value="1"/>
</dbReference>
<organism evidence="7 8">
    <name type="scientific">Hohenbuehelia grisea</name>
    <dbReference type="NCBI Taxonomy" id="104357"/>
    <lineage>
        <taxon>Eukaryota</taxon>
        <taxon>Fungi</taxon>
        <taxon>Dikarya</taxon>
        <taxon>Basidiomycota</taxon>
        <taxon>Agaricomycotina</taxon>
        <taxon>Agaricomycetes</taxon>
        <taxon>Agaricomycetidae</taxon>
        <taxon>Agaricales</taxon>
        <taxon>Pleurotineae</taxon>
        <taxon>Pleurotaceae</taxon>
        <taxon>Hohenbuehelia</taxon>
    </lineage>
</organism>
<proteinExistence type="inferred from homology"/>
<protein>
    <recommendedName>
        <fullName evidence="6">Exocyst complex component Sec3 PIP2-binding N-terminal domain-containing protein</fullName>
    </recommendedName>
</protein>